<evidence type="ECO:0000313" key="7">
    <source>
        <dbReference type="Proteomes" id="UP000053201"/>
    </source>
</evidence>
<dbReference type="SUPFAM" id="SSF54364">
    <property type="entry name" value="Translation initiation factor IF3, N-terminal domain"/>
    <property type="match status" value="2"/>
</dbReference>
<dbReference type="STRING" id="645134.A0A0L0HL55"/>
<accession>A0A0L0HL55</accession>
<comment type="similarity">
    <text evidence="1">Belongs to the IF-3 family.</text>
</comment>
<keyword evidence="7" id="KW-1185">Reference proteome</keyword>
<reference evidence="6 7" key="1">
    <citation type="submission" date="2009-08" db="EMBL/GenBank/DDBJ databases">
        <title>The Genome Sequence of Spizellomyces punctatus strain DAOM BR117.</title>
        <authorList>
            <consortium name="The Broad Institute Genome Sequencing Platform"/>
            <person name="Russ C."/>
            <person name="Cuomo C."/>
            <person name="Shea T."/>
            <person name="Young S.K."/>
            <person name="Zeng Q."/>
            <person name="Koehrsen M."/>
            <person name="Haas B."/>
            <person name="Borodovsky M."/>
            <person name="Guigo R."/>
            <person name="Alvarado L."/>
            <person name="Berlin A."/>
            <person name="Bochicchio J."/>
            <person name="Borenstein D."/>
            <person name="Chapman S."/>
            <person name="Chen Z."/>
            <person name="Engels R."/>
            <person name="Freedman E."/>
            <person name="Gellesch M."/>
            <person name="Goldberg J."/>
            <person name="Griggs A."/>
            <person name="Gujja S."/>
            <person name="Heiman D."/>
            <person name="Hepburn T."/>
            <person name="Howarth C."/>
            <person name="Jen D."/>
            <person name="Larson L."/>
            <person name="Lewis B."/>
            <person name="Mehta T."/>
            <person name="Park D."/>
            <person name="Pearson M."/>
            <person name="Roberts A."/>
            <person name="Saif S."/>
            <person name="Shenoy N."/>
            <person name="Sisk P."/>
            <person name="Stolte C."/>
            <person name="Sykes S."/>
            <person name="Thomson T."/>
            <person name="Walk T."/>
            <person name="White J."/>
            <person name="Yandava C."/>
            <person name="Burger G."/>
            <person name="Gray M.W."/>
            <person name="Holland P.W.H."/>
            <person name="King N."/>
            <person name="Lang F.B.F."/>
            <person name="Roger A.J."/>
            <person name="Ruiz-Trillo I."/>
            <person name="Lander E."/>
            <person name="Nusbaum C."/>
        </authorList>
    </citation>
    <scope>NUCLEOTIDE SEQUENCE [LARGE SCALE GENOMIC DNA]</scope>
    <source>
        <strain evidence="6 7">DAOM BR117</strain>
    </source>
</reference>
<dbReference type="OMA" id="ERMTTIE"/>
<dbReference type="Gene3D" id="3.30.110.10">
    <property type="entry name" value="Translation initiation factor 3 (IF-3), C-terminal domain"/>
    <property type="match status" value="1"/>
</dbReference>
<protein>
    <submittedName>
        <fullName evidence="6">Translation initiation factor IF-3</fullName>
    </submittedName>
</protein>
<feature type="domain" description="Translation initiation factor 3 N-terminal" evidence="5">
    <location>
        <begin position="126"/>
        <end position="187"/>
    </location>
</feature>
<evidence type="ECO:0000256" key="1">
    <source>
        <dbReference type="ARBA" id="ARBA00005439"/>
    </source>
</evidence>
<dbReference type="NCBIfam" id="TIGR00168">
    <property type="entry name" value="infC"/>
    <property type="match status" value="1"/>
</dbReference>
<dbReference type="SUPFAM" id="SSF55200">
    <property type="entry name" value="Translation initiation factor IF3, C-terminal domain"/>
    <property type="match status" value="1"/>
</dbReference>
<dbReference type="InterPro" id="IPR001288">
    <property type="entry name" value="Translation_initiation_fac_3"/>
</dbReference>
<dbReference type="InterPro" id="IPR019814">
    <property type="entry name" value="Translation_initiation_fac_3_N"/>
</dbReference>
<proteinExistence type="inferred from homology"/>
<evidence type="ECO:0000313" key="6">
    <source>
        <dbReference type="EMBL" id="KND01615.1"/>
    </source>
</evidence>
<dbReference type="PANTHER" id="PTHR10938:SF0">
    <property type="entry name" value="TRANSLATION INITIATION FACTOR IF-3, MITOCHONDRIAL"/>
    <property type="match status" value="1"/>
</dbReference>
<dbReference type="Gene3D" id="3.10.20.80">
    <property type="entry name" value="Translation initiation factor 3 (IF-3), N-terminal domain"/>
    <property type="match status" value="2"/>
</dbReference>
<evidence type="ECO:0000259" key="5">
    <source>
        <dbReference type="Pfam" id="PF05198"/>
    </source>
</evidence>
<dbReference type="Proteomes" id="UP000053201">
    <property type="component" value="Unassembled WGS sequence"/>
</dbReference>
<evidence type="ECO:0000256" key="3">
    <source>
        <dbReference type="ARBA" id="ARBA00022917"/>
    </source>
</evidence>
<evidence type="ECO:0000256" key="2">
    <source>
        <dbReference type="ARBA" id="ARBA00022540"/>
    </source>
</evidence>
<feature type="region of interest" description="Disordered" evidence="4">
    <location>
        <begin position="186"/>
        <end position="208"/>
    </location>
</feature>
<keyword evidence="3" id="KW-0648">Protein biosynthesis</keyword>
<dbReference type="AlphaFoldDB" id="A0A0L0HL55"/>
<dbReference type="InterPro" id="IPR036788">
    <property type="entry name" value="T_IF-3_C_sf"/>
</dbReference>
<dbReference type="RefSeq" id="XP_016609654.1">
    <property type="nucleotide sequence ID" value="XM_016751681.1"/>
</dbReference>
<dbReference type="GO" id="GO:0043022">
    <property type="term" value="F:ribosome binding"/>
    <property type="evidence" value="ECO:0007669"/>
    <property type="project" value="TreeGrafter"/>
</dbReference>
<dbReference type="InParanoid" id="A0A0L0HL55"/>
<organism evidence="6 7">
    <name type="scientific">Spizellomyces punctatus (strain DAOM BR117)</name>
    <dbReference type="NCBI Taxonomy" id="645134"/>
    <lineage>
        <taxon>Eukaryota</taxon>
        <taxon>Fungi</taxon>
        <taxon>Fungi incertae sedis</taxon>
        <taxon>Chytridiomycota</taxon>
        <taxon>Chytridiomycota incertae sedis</taxon>
        <taxon>Chytridiomycetes</taxon>
        <taxon>Spizellomycetales</taxon>
        <taxon>Spizellomycetaceae</taxon>
        <taxon>Spizellomyces</taxon>
    </lineage>
</organism>
<feature type="domain" description="Translation initiation factor 3 N-terminal" evidence="5">
    <location>
        <begin position="56"/>
        <end position="108"/>
    </location>
</feature>
<dbReference type="InterPro" id="IPR036787">
    <property type="entry name" value="T_IF-3_N_sf"/>
</dbReference>
<dbReference type="GO" id="GO:0032790">
    <property type="term" value="P:ribosome disassembly"/>
    <property type="evidence" value="ECO:0007669"/>
    <property type="project" value="TreeGrafter"/>
</dbReference>
<dbReference type="EMBL" id="KQ257454">
    <property type="protein sequence ID" value="KND01615.1"/>
    <property type="molecule type" value="Genomic_DNA"/>
</dbReference>
<evidence type="ECO:0000256" key="4">
    <source>
        <dbReference type="SAM" id="MobiDB-lite"/>
    </source>
</evidence>
<name>A0A0L0HL55_SPIPD</name>
<dbReference type="VEuPathDB" id="FungiDB:SPPG_03413"/>
<dbReference type="PANTHER" id="PTHR10938">
    <property type="entry name" value="TRANSLATION INITIATION FACTOR IF-3"/>
    <property type="match status" value="1"/>
</dbReference>
<dbReference type="GeneID" id="27686932"/>
<dbReference type="OrthoDB" id="21573at2759"/>
<sequence length="284" mass="31628">MNARSCRCVWFRMLRPAVHRQTLCVQLRAPPSRPFAVSSPAFLAKPSSKTAPALQNRDIPYPTVTVISAASENLGAHPLSKALTLYDNTTHDLVLVNNRTDPPVCRIIARENATPKSSTFVKPPKNEKIPQTTVEVLSEENESLGTHSLEKALTLFNRRTHDLLLISPDKNPPICRIVSHEVQKKAKAEARGVKRPKDGKSNTAKELEVGSSISPHDLNIKLTKARQLLEDKYRVRFTIVDKRNRKSEAVLKHVSDALQSCAQMVGQPTSHDRKLVATFVSNKK</sequence>
<dbReference type="Pfam" id="PF05198">
    <property type="entry name" value="IF3_N"/>
    <property type="match status" value="2"/>
</dbReference>
<gene>
    <name evidence="6" type="ORF">SPPG_03413</name>
</gene>
<dbReference type="GO" id="GO:0003743">
    <property type="term" value="F:translation initiation factor activity"/>
    <property type="evidence" value="ECO:0007669"/>
    <property type="project" value="UniProtKB-KW"/>
</dbReference>
<keyword evidence="2 6" id="KW-0396">Initiation factor</keyword>